<dbReference type="GO" id="GO:0070475">
    <property type="term" value="P:rRNA base methylation"/>
    <property type="evidence" value="ECO:0007669"/>
    <property type="project" value="TreeGrafter"/>
</dbReference>
<organism evidence="6 7">
    <name type="scientific">Candidatus Fimiplasma intestinipullorum</name>
    <dbReference type="NCBI Taxonomy" id="2840825"/>
    <lineage>
        <taxon>Bacteria</taxon>
        <taxon>Bacillati</taxon>
        <taxon>Bacillota</taxon>
        <taxon>Clostridia</taxon>
        <taxon>Eubacteriales</taxon>
        <taxon>Candidatus Fimiplasma</taxon>
    </lineage>
</organism>
<protein>
    <submittedName>
        <fullName evidence="6">23S rRNA (Uracil(1939)-C(5))-methyltransferase RlmD</fullName>
        <ecNumber evidence="6">2.1.1.190</ecNumber>
    </submittedName>
</protein>
<dbReference type="SUPFAM" id="SSF53335">
    <property type="entry name" value="S-adenosyl-L-methionine-dependent methyltransferases"/>
    <property type="match status" value="1"/>
</dbReference>
<evidence type="ECO:0000256" key="1">
    <source>
        <dbReference type="ARBA" id="ARBA00022603"/>
    </source>
</evidence>
<proteinExistence type="inferred from homology"/>
<keyword evidence="2 4" id="KW-0808">Transferase</keyword>
<evidence type="ECO:0000256" key="3">
    <source>
        <dbReference type="ARBA" id="ARBA00022691"/>
    </source>
</evidence>
<dbReference type="Proteomes" id="UP000824175">
    <property type="component" value="Unassembled WGS sequence"/>
</dbReference>
<evidence type="ECO:0000256" key="4">
    <source>
        <dbReference type="PROSITE-ProRule" id="PRU01024"/>
    </source>
</evidence>
<reference evidence="6" key="2">
    <citation type="journal article" date="2021" name="PeerJ">
        <title>Extensive microbial diversity within the chicken gut microbiome revealed by metagenomics and culture.</title>
        <authorList>
            <person name="Gilroy R."/>
            <person name="Ravi A."/>
            <person name="Getino M."/>
            <person name="Pursley I."/>
            <person name="Horton D.L."/>
            <person name="Alikhan N.F."/>
            <person name="Baker D."/>
            <person name="Gharbi K."/>
            <person name="Hall N."/>
            <person name="Watson M."/>
            <person name="Adriaenssens E.M."/>
            <person name="Foster-Nyarko E."/>
            <person name="Jarju S."/>
            <person name="Secka A."/>
            <person name="Antonio M."/>
            <person name="Oren A."/>
            <person name="Chaudhuri R.R."/>
            <person name="La Ragione R."/>
            <person name="Hildebrand F."/>
            <person name="Pallen M.J."/>
        </authorList>
    </citation>
    <scope>NUCLEOTIDE SEQUENCE</scope>
    <source>
        <strain evidence="6">CHK195-11698</strain>
    </source>
</reference>
<comment type="similarity">
    <text evidence="4">Belongs to the class I-like SAM-binding methyltransferase superfamily. RNA M5U methyltransferase family.</text>
</comment>
<dbReference type="Gene3D" id="2.40.50.140">
    <property type="entry name" value="Nucleic acid-binding proteins"/>
    <property type="match status" value="1"/>
</dbReference>
<feature type="active site" evidence="5">
    <location>
        <position position="407"/>
    </location>
</feature>
<dbReference type="EMBL" id="DVMJ01000051">
    <property type="protein sequence ID" value="HIU13549.1"/>
    <property type="molecule type" value="Genomic_DNA"/>
</dbReference>
<evidence type="ECO:0000313" key="6">
    <source>
        <dbReference type="EMBL" id="HIU13549.1"/>
    </source>
</evidence>
<sequence>MYQKNQYFEGSCEDYTYDGMGIVKVDGFTYFVKGMLVGERGQLKVIKLLKRYGAARLISLDVVSPERVEPPCPVYKSCGGCQLQHLSKKGQQALKTKRVEDVLKRIGHVTCPIQPTVMMEHPWHYRNKVQLPCGMKDGHLITGFYKQHTNEIVASDHCWIQHEQGNQLAQFTRELLDEYGVQAYDKLTYQGCLRHILVKSAQATGELMLVLITNGLAFNHREAIVKRLTAAFPQLKTIVQNINERHDNVILGDREIVWYGNGYIEDVMGHVRFRISSRSFYQVNPTMAWQMYQKVVELAGLDGNQVVIDAYCGIGTISLFLAKYAKKVYGVEIVEQAILDARENARLNQIENVTFQVGDAGAFMEEIAKKNTAIDVVVVDPPRKGLSQIFLDSLLALRPKRVVYVACDISTMARDMDYLQQHGYTCTFAQGYDQFYATYHIECVALLIAGEDQEDER</sequence>
<feature type="binding site" evidence="4">
    <location>
        <position position="282"/>
    </location>
    <ligand>
        <name>S-adenosyl-L-methionine</name>
        <dbReference type="ChEBI" id="CHEBI:59789"/>
    </ligand>
</feature>
<evidence type="ECO:0000256" key="2">
    <source>
        <dbReference type="ARBA" id="ARBA00022679"/>
    </source>
</evidence>
<dbReference type="EC" id="2.1.1.190" evidence="6"/>
<dbReference type="Gene3D" id="2.40.50.1070">
    <property type="match status" value="1"/>
</dbReference>
<gene>
    <name evidence="6" type="primary">rlmD</name>
    <name evidence="6" type="ORF">IAD15_05715</name>
</gene>
<keyword evidence="1 4" id="KW-0489">Methyltransferase</keyword>
<name>A0A9D1HQB2_9FIRM</name>
<feature type="binding site" evidence="4">
    <location>
        <position position="380"/>
    </location>
    <ligand>
        <name>S-adenosyl-L-methionine</name>
        <dbReference type="ChEBI" id="CHEBI:59789"/>
    </ligand>
</feature>
<dbReference type="NCBIfam" id="TIGR00479">
    <property type="entry name" value="rumA"/>
    <property type="match status" value="1"/>
</dbReference>
<evidence type="ECO:0000313" key="7">
    <source>
        <dbReference type="Proteomes" id="UP000824175"/>
    </source>
</evidence>
<dbReference type="InterPro" id="IPR010280">
    <property type="entry name" value="U5_MeTrfase_fam"/>
</dbReference>
<accession>A0A9D1HQB2</accession>
<dbReference type="AlphaFoldDB" id="A0A9D1HQB2"/>
<dbReference type="Gene3D" id="3.40.50.150">
    <property type="entry name" value="Vaccinia Virus protein VP39"/>
    <property type="match status" value="1"/>
</dbReference>
<evidence type="ECO:0000256" key="5">
    <source>
        <dbReference type="PROSITE-ProRule" id="PRU10015"/>
    </source>
</evidence>
<dbReference type="Pfam" id="PF05958">
    <property type="entry name" value="tRNA_U5-meth_tr"/>
    <property type="match status" value="1"/>
</dbReference>
<dbReference type="InterPro" id="IPR030390">
    <property type="entry name" value="MeTrfase_TrmA_AS"/>
</dbReference>
<dbReference type="PROSITE" id="PS01230">
    <property type="entry name" value="TRMA_1"/>
    <property type="match status" value="1"/>
</dbReference>
<dbReference type="GO" id="GO:0070041">
    <property type="term" value="F:rRNA (uridine-C5-)-methyltransferase activity"/>
    <property type="evidence" value="ECO:0007669"/>
    <property type="project" value="TreeGrafter"/>
</dbReference>
<dbReference type="InterPro" id="IPR029063">
    <property type="entry name" value="SAM-dependent_MTases_sf"/>
</dbReference>
<comment type="caution">
    <text evidence="6">The sequence shown here is derived from an EMBL/GenBank/DDBJ whole genome shotgun (WGS) entry which is preliminary data.</text>
</comment>
<feature type="active site" description="Nucleophile" evidence="4">
    <location>
        <position position="407"/>
    </location>
</feature>
<dbReference type="PANTHER" id="PTHR11061:SF30">
    <property type="entry name" value="TRNA (URACIL(54)-C(5))-METHYLTRANSFERASE"/>
    <property type="match status" value="1"/>
</dbReference>
<keyword evidence="3 4" id="KW-0949">S-adenosyl-L-methionine</keyword>
<feature type="binding site" evidence="4">
    <location>
        <position position="332"/>
    </location>
    <ligand>
        <name>S-adenosyl-L-methionine</name>
        <dbReference type="ChEBI" id="CHEBI:59789"/>
    </ligand>
</feature>
<dbReference type="SUPFAM" id="SSF50249">
    <property type="entry name" value="Nucleic acid-binding proteins"/>
    <property type="match status" value="1"/>
</dbReference>
<feature type="binding site" evidence="4">
    <location>
        <position position="311"/>
    </location>
    <ligand>
        <name>S-adenosyl-L-methionine</name>
        <dbReference type="ChEBI" id="CHEBI:59789"/>
    </ligand>
</feature>
<dbReference type="FunFam" id="3.40.50.150:FF:000009">
    <property type="entry name" value="23S rRNA (Uracil(1939)-C(5))-methyltransferase RlmD"/>
    <property type="match status" value="1"/>
</dbReference>
<dbReference type="FunFam" id="2.40.50.1070:FF:000003">
    <property type="entry name" value="23S rRNA (Uracil-5-)-methyltransferase RumA"/>
    <property type="match status" value="1"/>
</dbReference>
<dbReference type="InterPro" id="IPR012340">
    <property type="entry name" value="NA-bd_OB-fold"/>
</dbReference>
<dbReference type="PANTHER" id="PTHR11061">
    <property type="entry name" value="RNA M5U METHYLTRANSFERASE"/>
    <property type="match status" value="1"/>
</dbReference>
<dbReference type="CDD" id="cd02440">
    <property type="entry name" value="AdoMet_MTases"/>
    <property type="match status" value="1"/>
</dbReference>
<reference evidence="6" key="1">
    <citation type="submission" date="2020-10" db="EMBL/GenBank/DDBJ databases">
        <authorList>
            <person name="Gilroy R."/>
        </authorList>
    </citation>
    <scope>NUCLEOTIDE SEQUENCE</scope>
    <source>
        <strain evidence="6">CHK195-11698</strain>
    </source>
</reference>
<dbReference type="PROSITE" id="PS51687">
    <property type="entry name" value="SAM_MT_RNA_M5U"/>
    <property type="match status" value="1"/>
</dbReference>